<gene>
    <name evidence="2" type="ORF">UAU_01977</name>
</gene>
<feature type="transmembrane region" description="Helical" evidence="1">
    <location>
        <begin position="37"/>
        <end position="60"/>
    </location>
</feature>
<evidence type="ECO:0000313" key="2">
    <source>
        <dbReference type="EMBL" id="EOH94242.1"/>
    </source>
</evidence>
<dbReference type="HOGENOM" id="CLU_2751589_0_0_9"/>
<accession>R2QCT5</accession>
<dbReference type="EMBL" id="AJAQ01000015">
    <property type="protein sequence ID" value="EOH94242.1"/>
    <property type="molecule type" value="Genomic_DNA"/>
</dbReference>
<evidence type="ECO:0000313" key="3">
    <source>
        <dbReference type="Proteomes" id="UP000013782"/>
    </source>
</evidence>
<dbReference type="Pfam" id="PF11391">
    <property type="entry name" value="DUF2798"/>
    <property type="match status" value="1"/>
</dbReference>
<name>R2QCT5_9ENTE</name>
<evidence type="ECO:0000256" key="1">
    <source>
        <dbReference type="SAM" id="Phobius"/>
    </source>
</evidence>
<organism evidence="2 3">
    <name type="scientific">Enterococcus pallens ATCC BAA-351</name>
    <dbReference type="NCBI Taxonomy" id="1158607"/>
    <lineage>
        <taxon>Bacteria</taxon>
        <taxon>Bacillati</taxon>
        <taxon>Bacillota</taxon>
        <taxon>Bacilli</taxon>
        <taxon>Lactobacillales</taxon>
        <taxon>Enterococcaceae</taxon>
        <taxon>Enterococcus</taxon>
    </lineage>
</organism>
<feature type="transmembrane region" description="Helical" evidence="1">
    <location>
        <begin position="12"/>
        <end position="31"/>
    </location>
</feature>
<comment type="caution">
    <text evidence="2">The sequence shown here is derived from an EMBL/GenBank/DDBJ whole genome shotgun (WGS) entry which is preliminary data.</text>
</comment>
<protein>
    <submittedName>
        <fullName evidence="2">Uncharacterized protein</fullName>
    </submittedName>
</protein>
<dbReference type="RefSeq" id="WP_010756968.1">
    <property type="nucleotide sequence ID" value="NZ_ASWD01000001.1"/>
</dbReference>
<dbReference type="InterPro" id="IPR021529">
    <property type="entry name" value="DUF2798"/>
</dbReference>
<sequence length="70" mass="7929">MKRGIFISVGMGLFLSIVMSVVMILLFVGYSDQFFKYLLESVVLGFAISFPISLILPNLLNKLADRWNIK</sequence>
<dbReference type="Proteomes" id="UP000013782">
    <property type="component" value="Unassembled WGS sequence"/>
</dbReference>
<keyword evidence="1" id="KW-0812">Transmembrane</keyword>
<reference evidence="2 3" key="1">
    <citation type="submission" date="2013-02" db="EMBL/GenBank/DDBJ databases">
        <title>The Genome Sequence of Enterococcus pallens BAA-351.</title>
        <authorList>
            <consortium name="The Broad Institute Genome Sequencing Platform"/>
            <consortium name="The Broad Institute Genome Sequencing Center for Infectious Disease"/>
            <person name="Earl A.M."/>
            <person name="Gilmore M.S."/>
            <person name="Lebreton F."/>
            <person name="Walker B."/>
            <person name="Young S.K."/>
            <person name="Zeng Q."/>
            <person name="Gargeya S."/>
            <person name="Fitzgerald M."/>
            <person name="Haas B."/>
            <person name="Abouelleil A."/>
            <person name="Alvarado L."/>
            <person name="Arachchi H.M."/>
            <person name="Berlin A.M."/>
            <person name="Chapman S.B."/>
            <person name="Dewar J."/>
            <person name="Goldberg J."/>
            <person name="Griggs A."/>
            <person name="Gujja S."/>
            <person name="Hansen M."/>
            <person name="Howarth C."/>
            <person name="Imamovic A."/>
            <person name="Larimer J."/>
            <person name="McCowan C."/>
            <person name="Murphy C."/>
            <person name="Neiman D."/>
            <person name="Pearson M."/>
            <person name="Priest M."/>
            <person name="Roberts A."/>
            <person name="Saif S."/>
            <person name="Shea T."/>
            <person name="Sisk P."/>
            <person name="Sykes S."/>
            <person name="Wortman J."/>
            <person name="Nusbaum C."/>
            <person name="Birren B."/>
        </authorList>
    </citation>
    <scope>NUCLEOTIDE SEQUENCE [LARGE SCALE GENOMIC DNA]</scope>
    <source>
        <strain evidence="2 3">ATCC BAA-351</strain>
    </source>
</reference>
<proteinExistence type="predicted"/>
<keyword evidence="1" id="KW-1133">Transmembrane helix</keyword>
<keyword evidence="1" id="KW-0472">Membrane</keyword>
<dbReference type="AlphaFoldDB" id="R2QCT5"/>
<dbReference type="PATRIC" id="fig|1158607.3.peg.1944"/>
<keyword evidence="3" id="KW-1185">Reference proteome</keyword>